<dbReference type="InterPro" id="IPR045760">
    <property type="entry name" value="DAP_DH_C"/>
</dbReference>
<dbReference type="CDD" id="cd24146">
    <property type="entry name" value="nat-AmDH_N_like"/>
    <property type="match status" value="1"/>
</dbReference>
<name>A0A7V9VZV1_9GAMM</name>
<feature type="domain" description="2,4-diaminopentanoate dehydrogenase C-terminal" evidence="1">
    <location>
        <begin position="139"/>
        <end position="332"/>
    </location>
</feature>
<dbReference type="Pfam" id="PF19328">
    <property type="entry name" value="DAP_DH_C"/>
    <property type="match status" value="1"/>
</dbReference>
<dbReference type="EMBL" id="JABFUB010000002">
    <property type="protein sequence ID" value="MCG6660736.1"/>
    <property type="molecule type" value="Genomic_DNA"/>
</dbReference>
<evidence type="ECO:0000313" key="3">
    <source>
        <dbReference type="EMBL" id="MCG6660736.1"/>
    </source>
</evidence>
<dbReference type="Proteomes" id="UP000814353">
    <property type="component" value="Unassembled WGS sequence"/>
</dbReference>
<dbReference type="EMBL" id="JACEFT010000004">
    <property type="protein sequence ID" value="MBA2778430.1"/>
    <property type="molecule type" value="Genomic_DNA"/>
</dbReference>
<comment type="caution">
    <text evidence="2">The sequence shown here is derived from an EMBL/GenBank/DDBJ whole genome shotgun (WGS) entry which is preliminary data.</text>
</comment>
<dbReference type="AlphaFoldDB" id="A0A7V9VZV1"/>
<reference evidence="3 5" key="1">
    <citation type="submission" date="2020-05" db="EMBL/GenBank/DDBJ databases">
        <title>Comparative genomic analysis of denitrifying bacteria from Halomonas genus.</title>
        <authorList>
            <person name="Wang L."/>
            <person name="Shao Z."/>
        </authorList>
    </citation>
    <scope>NUCLEOTIDE SEQUENCE [LARGE SCALE GENOMIC DNA]</scope>
    <source>
        <strain evidence="3 5">DSM 17331</strain>
    </source>
</reference>
<dbReference type="InterPro" id="IPR036291">
    <property type="entry name" value="NAD(P)-bd_dom_sf"/>
</dbReference>
<evidence type="ECO:0000313" key="4">
    <source>
        <dbReference type="Proteomes" id="UP000518091"/>
    </source>
</evidence>
<dbReference type="Proteomes" id="UP000518091">
    <property type="component" value="Unassembled WGS sequence"/>
</dbReference>
<organism evidence="2 4">
    <name type="scientific">Billgrantia kenyensis</name>
    <dbReference type="NCBI Taxonomy" id="321266"/>
    <lineage>
        <taxon>Bacteria</taxon>
        <taxon>Pseudomonadati</taxon>
        <taxon>Pseudomonadota</taxon>
        <taxon>Gammaproteobacteria</taxon>
        <taxon>Oceanospirillales</taxon>
        <taxon>Halomonadaceae</taxon>
        <taxon>Billgrantia</taxon>
    </lineage>
</organism>
<protein>
    <submittedName>
        <fullName evidence="2">NADP-binding protein</fullName>
    </submittedName>
</protein>
<sequence>MRNDLILCGVGAMGQRIARLALARDYPIRAVVDRDPAKAGIALHELLDIPEPEQPVIITPDLNLALQGEKATVMHATGSFLTDVAPMLRDCLEKGHDVISIAEEMIYPMAADRKLASELDELARLHGARLLGTGVNPGFAMDVLLLALTVPCGQVGHLYARRCNDLSDFGATVLDSQGVGLTIQAFERAVAAGEVVGHVGFRQSICLMAAQLGWPVDRIEEHKVPIVTRVARSTPHVSVAPGEVAGCHHEAVAYCGDREVIRLEHPQQIRPELEGIETSDFARISGDQAIEMRISPEVGGGAGTAACAVNAIAYLPLARPGLVHLNELPLTAPRFAQSPLD</sequence>
<dbReference type="RefSeq" id="WP_181513908.1">
    <property type="nucleotide sequence ID" value="NZ_JABFUB010000002.1"/>
</dbReference>
<evidence type="ECO:0000313" key="2">
    <source>
        <dbReference type="EMBL" id="MBA2778430.1"/>
    </source>
</evidence>
<proteinExistence type="predicted"/>
<dbReference type="SUPFAM" id="SSF51735">
    <property type="entry name" value="NAD(P)-binding Rossmann-fold domains"/>
    <property type="match status" value="1"/>
</dbReference>
<reference evidence="2 4" key="2">
    <citation type="submission" date="2020-07" db="EMBL/GenBank/DDBJ databases">
        <title>Identification of Halomonas strains.</title>
        <authorList>
            <person name="Xiao Z."/>
            <person name="Shen J."/>
        </authorList>
    </citation>
    <scope>NUCLEOTIDE SEQUENCE [LARGE SCALE GENOMIC DNA]</scope>
    <source>
        <strain evidence="2 4">DSM 17331</strain>
    </source>
</reference>
<gene>
    <name evidence="2" type="ORF">H1D44_05905</name>
    <name evidence="3" type="ORF">HOP48_04120</name>
</gene>
<evidence type="ECO:0000259" key="1">
    <source>
        <dbReference type="Pfam" id="PF19328"/>
    </source>
</evidence>
<evidence type="ECO:0000313" key="5">
    <source>
        <dbReference type="Proteomes" id="UP000814353"/>
    </source>
</evidence>
<accession>A0A7V9VZV1</accession>
<keyword evidence="5" id="KW-1185">Reference proteome</keyword>
<dbReference type="Gene3D" id="3.40.50.720">
    <property type="entry name" value="NAD(P)-binding Rossmann-like Domain"/>
    <property type="match status" value="1"/>
</dbReference>